<proteinExistence type="predicted"/>
<dbReference type="RefSeq" id="WP_379876476.1">
    <property type="nucleotide sequence ID" value="NZ_JBHUIP010000011.1"/>
</dbReference>
<dbReference type="EMBL" id="JBHUIP010000011">
    <property type="protein sequence ID" value="MFD2263466.1"/>
    <property type="molecule type" value="Genomic_DNA"/>
</dbReference>
<evidence type="ECO:0000313" key="1">
    <source>
        <dbReference type="EMBL" id="MFD2263466.1"/>
    </source>
</evidence>
<keyword evidence="2" id="KW-1185">Reference proteome</keyword>
<name>A0ABW5DVG1_9PROT</name>
<reference evidence="2" key="1">
    <citation type="journal article" date="2019" name="Int. J. Syst. Evol. Microbiol.">
        <title>The Global Catalogue of Microorganisms (GCM) 10K type strain sequencing project: providing services to taxonomists for standard genome sequencing and annotation.</title>
        <authorList>
            <consortium name="The Broad Institute Genomics Platform"/>
            <consortium name="The Broad Institute Genome Sequencing Center for Infectious Disease"/>
            <person name="Wu L."/>
            <person name="Ma J."/>
        </authorList>
    </citation>
    <scope>NUCLEOTIDE SEQUENCE [LARGE SCALE GENOMIC DNA]</scope>
    <source>
        <strain evidence="2">CGMCC 1.19062</strain>
    </source>
</reference>
<evidence type="ECO:0000313" key="2">
    <source>
        <dbReference type="Proteomes" id="UP001597295"/>
    </source>
</evidence>
<sequence length="167" mass="18664">MVPTRYIAFDLRQSGPEFLVLQAGLLPKQAGTGLQIETLDVYDGSTALSKLQNVWDVRSRSFAPTLIGTEEKLAQLEALRLQKGHRPLVLNDGHLRTLIPWSPTLVRTPLRVSMEQLENIFDHNRLCRSHAKSQALREIFTVALSDLLTLASTKACRSFVATLSENI</sequence>
<comment type="caution">
    <text evidence="1">The sequence shown here is derived from an EMBL/GenBank/DDBJ whole genome shotgun (WGS) entry which is preliminary data.</text>
</comment>
<accession>A0ABW5DVG1</accession>
<dbReference type="Proteomes" id="UP001597295">
    <property type="component" value="Unassembled WGS sequence"/>
</dbReference>
<organism evidence="1 2">
    <name type="scientific">Lacibacterium aquatile</name>
    <dbReference type="NCBI Taxonomy" id="1168082"/>
    <lineage>
        <taxon>Bacteria</taxon>
        <taxon>Pseudomonadati</taxon>
        <taxon>Pseudomonadota</taxon>
        <taxon>Alphaproteobacteria</taxon>
        <taxon>Rhodospirillales</taxon>
        <taxon>Rhodospirillaceae</taxon>
    </lineage>
</organism>
<gene>
    <name evidence="1" type="ORF">ACFSM5_11250</name>
</gene>
<protein>
    <submittedName>
        <fullName evidence="1">Uncharacterized protein</fullName>
    </submittedName>
</protein>